<keyword evidence="3" id="KW-1015">Disulfide bond</keyword>
<name>A0ABY9X726_9BACT</name>
<protein>
    <submittedName>
        <fullName evidence="4">DUF4215 domain-containing protein</fullName>
    </submittedName>
</protein>
<organism evidence="4 5">
    <name type="scientific">Archangium minus</name>
    <dbReference type="NCBI Taxonomy" id="83450"/>
    <lineage>
        <taxon>Bacteria</taxon>
        <taxon>Pseudomonadati</taxon>
        <taxon>Myxococcota</taxon>
        <taxon>Myxococcia</taxon>
        <taxon>Myxococcales</taxon>
        <taxon>Cystobacterineae</taxon>
        <taxon>Archangiaceae</taxon>
        <taxon>Archangium</taxon>
    </lineage>
</organism>
<proteinExistence type="predicted"/>
<dbReference type="NCBIfam" id="TIGR02232">
    <property type="entry name" value="myxo_disulf_rpt"/>
    <property type="match status" value="2"/>
</dbReference>
<evidence type="ECO:0000256" key="3">
    <source>
        <dbReference type="ARBA" id="ARBA00023157"/>
    </source>
</evidence>
<accession>A0ABY9X726</accession>
<keyword evidence="2" id="KW-0677">Repeat</keyword>
<dbReference type="Pfam" id="PF13948">
    <property type="entry name" value="DUF4215"/>
    <property type="match status" value="1"/>
</dbReference>
<keyword evidence="1" id="KW-0732">Signal</keyword>
<dbReference type="Proteomes" id="UP001611383">
    <property type="component" value="Chromosome"/>
</dbReference>
<dbReference type="InterPro" id="IPR011936">
    <property type="entry name" value="Myxo_disulph_rpt"/>
</dbReference>
<evidence type="ECO:0000256" key="2">
    <source>
        <dbReference type="ARBA" id="ARBA00022737"/>
    </source>
</evidence>
<sequence>MRQELPLRVHPGSVIPLVLVLLLLPLQSCLEPLSVECGPDLVCPPGQRCAANQNVCISTDCGDGIRQEGEACDDGNSLDGDGCSSTCASTEVCGNGITDKAAGEVCDNGDNPQGECSSDCRSYATCGNGSIDNEEQCDSRGVDTPTCNFDCTLAHCGDGYTNEKAGEQCDPKNDAKGCNFNCTLSSCGDSIHNPADGEECDSGQEDSAFCNHLTCTISRCGDGYTNAASGEQCDPRNDAGKCNINCTLSRCGDGIQNLAAGEECDSYGNDSTFCDGASCKIPRCGDGHINSAAGEKCDDGNAEACGTCNATCTKEQVAGTASGKIVAVASKHIAAGELFSLSDGQKRLFFEFTKSGDAQEEHIAVKIGDDLIDAYKVAIAIEKAINDSDLNIVAAIHVPLDKTVHLLNKKAGPSGNEPVFEWVKDSDFKVSGMSGGAAQDCAEGVACRQDADCLPELKCLSGICSKPPPPPEPPVGG</sequence>
<evidence type="ECO:0000313" key="5">
    <source>
        <dbReference type="Proteomes" id="UP001611383"/>
    </source>
</evidence>
<dbReference type="EMBL" id="CP043494">
    <property type="protein sequence ID" value="WNG51199.1"/>
    <property type="molecule type" value="Genomic_DNA"/>
</dbReference>
<keyword evidence="5" id="KW-1185">Reference proteome</keyword>
<evidence type="ECO:0000313" key="4">
    <source>
        <dbReference type="EMBL" id="WNG51199.1"/>
    </source>
</evidence>
<evidence type="ECO:0000256" key="1">
    <source>
        <dbReference type="ARBA" id="ARBA00022729"/>
    </source>
</evidence>
<reference evidence="4 5" key="1">
    <citation type="submission" date="2019-08" db="EMBL/GenBank/DDBJ databases">
        <title>Archangium and Cystobacter genomes.</title>
        <authorList>
            <person name="Chen I.-C.K."/>
            <person name="Wielgoss S."/>
        </authorList>
    </citation>
    <scope>NUCLEOTIDE SEQUENCE [LARGE SCALE GENOMIC DNA]</scope>
    <source>
        <strain evidence="4 5">Cbm 6</strain>
    </source>
</reference>
<gene>
    <name evidence="4" type="ORF">F0U60_49015</name>
</gene>